<comment type="caution">
    <text evidence="1">The sequence shown here is derived from an EMBL/GenBank/DDBJ whole genome shotgun (WGS) entry which is preliminary data.</text>
</comment>
<keyword evidence="2" id="KW-1185">Reference proteome</keyword>
<reference evidence="1" key="1">
    <citation type="journal article" date="2021" name="Sci. Adv.">
        <title>The American lobster genome reveals insights on longevity, neural, and immune adaptations.</title>
        <authorList>
            <person name="Polinski J.M."/>
            <person name="Zimin A.V."/>
            <person name="Clark K.F."/>
            <person name="Kohn A.B."/>
            <person name="Sadowski N."/>
            <person name="Timp W."/>
            <person name="Ptitsyn A."/>
            <person name="Khanna P."/>
            <person name="Romanova D.Y."/>
            <person name="Williams P."/>
            <person name="Greenwood S.J."/>
            <person name="Moroz L.L."/>
            <person name="Walt D.R."/>
            <person name="Bodnar A.G."/>
        </authorList>
    </citation>
    <scope>NUCLEOTIDE SEQUENCE</scope>
    <source>
        <strain evidence="1">GMGI-L3</strain>
    </source>
</reference>
<name>A0A8J5K5Z3_HOMAM</name>
<protein>
    <submittedName>
        <fullName evidence="1">Uncharacterized protein</fullName>
    </submittedName>
</protein>
<dbReference type="Proteomes" id="UP000747542">
    <property type="component" value="Unassembled WGS sequence"/>
</dbReference>
<evidence type="ECO:0000313" key="1">
    <source>
        <dbReference type="EMBL" id="KAG7168288.1"/>
    </source>
</evidence>
<accession>A0A8J5K5Z3</accession>
<proteinExistence type="predicted"/>
<dbReference type="AlphaFoldDB" id="A0A8J5K5Z3"/>
<organism evidence="1 2">
    <name type="scientific">Homarus americanus</name>
    <name type="common">American lobster</name>
    <dbReference type="NCBI Taxonomy" id="6706"/>
    <lineage>
        <taxon>Eukaryota</taxon>
        <taxon>Metazoa</taxon>
        <taxon>Ecdysozoa</taxon>
        <taxon>Arthropoda</taxon>
        <taxon>Crustacea</taxon>
        <taxon>Multicrustacea</taxon>
        <taxon>Malacostraca</taxon>
        <taxon>Eumalacostraca</taxon>
        <taxon>Eucarida</taxon>
        <taxon>Decapoda</taxon>
        <taxon>Pleocyemata</taxon>
        <taxon>Astacidea</taxon>
        <taxon>Nephropoidea</taxon>
        <taxon>Nephropidae</taxon>
        <taxon>Homarus</taxon>
    </lineage>
</organism>
<gene>
    <name evidence="1" type="ORF">Hamer_G027528</name>
</gene>
<sequence>MDTSQDWALPNEALSHAMTSCKIGHSTSGILLKMLRRDSGS</sequence>
<evidence type="ECO:0000313" key="2">
    <source>
        <dbReference type="Proteomes" id="UP000747542"/>
    </source>
</evidence>
<dbReference type="EMBL" id="JAHLQT010020101">
    <property type="protein sequence ID" value="KAG7168288.1"/>
    <property type="molecule type" value="Genomic_DNA"/>
</dbReference>